<feature type="domain" description="Reverse transcriptase" evidence="5">
    <location>
        <begin position="168"/>
        <end position="347"/>
    </location>
</feature>
<dbReference type="PROSITE" id="PS50994">
    <property type="entry name" value="INTEGRASE"/>
    <property type="match status" value="1"/>
</dbReference>
<evidence type="ECO:0000259" key="5">
    <source>
        <dbReference type="PROSITE" id="PS50878"/>
    </source>
</evidence>
<organism evidence="7 8">
    <name type="scientific">Dicentrarchus labrax</name>
    <name type="common">European seabass</name>
    <name type="synonym">Morone labrax</name>
    <dbReference type="NCBI Taxonomy" id="13489"/>
    <lineage>
        <taxon>Eukaryota</taxon>
        <taxon>Metazoa</taxon>
        <taxon>Chordata</taxon>
        <taxon>Craniata</taxon>
        <taxon>Vertebrata</taxon>
        <taxon>Euteleostomi</taxon>
        <taxon>Actinopterygii</taxon>
        <taxon>Neopterygii</taxon>
        <taxon>Teleostei</taxon>
        <taxon>Neoteleostei</taxon>
        <taxon>Acanthomorphata</taxon>
        <taxon>Eupercaria</taxon>
        <taxon>Moronidae</taxon>
        <taxon>Dicentrarchus</taxon>
    </lineage>
</organism>
<feature type="region of interest" description="Disordered" evidence="4">
    <location>
        <begin position="1095"/>
        <end position="1127"/>
    </location>
</feature>
<dbReference type="GO" id="GO:0004523">
    <property type="term" value="F:RNA-DNA hybrid ribonuclease activity"/>
    <property type="evidence" value="ECO:0007669"/>
    <property type="project" value="UniProtKB-EC"/>
</dbReference>
<dbReference type="Proteomes" id="UP000694389">
    <property type="component" value="Unassembled WGS sequence"/>
</dbReference>
<dbReference type="CDD" id="cd09274">
    <property type="entry name" value="RNase_HI_RT_Ty3"/>
    <property type="match status" value="1"/>
</dbReference>
<dbReference type="Pfam" id="PF00078">
    <property type="entry name" value="RVT_1"/>
    <property type="match status" value="1"/>
</dbReference>
<dbReference type="Gene3D" id="3.30.420.10">
    <property type="entry name" value="Ribonuclease H-like superfamily/Ribonuclease H"/>
    <property type="match status" value="1"/>
</dbReference>
<evidence type="ECO:0000313" key="8">
    <source>
        <dbReference type="Proteomes" id="UP000694389"/>
    </source>
</evidence>
<dbReference type="InterPro" id="IPR001584">
    <property type="entry name" value="Integrase_cat-core"/>
</dbReference>
<dbReference type="Gene3D" id="3.30.70.270">
    <property type="match status" value="2"/>
</dbReference>
<dbReference type="Ensembl" id="ENSDLAT00005073027.1">
    <property type="protein sequence ID" value="ENSDLAP00005075489.1"/>
    <property type="gene ID" value="ENSDLAG00005035089.1"/>
</dbReference>
<keyword evidence="8" id="KW-1185">Reference proteome</keyword>
<dbReference type="Ensembl" id="ENSDLAT00005080798.1">
    <property type="protein sequence ID" value="ENSDLAP00005077440.1"/>
    <property type="gene ID" value="ENSDLAG00005035089.1"/>
</dbReference>
<comment type="similarity">
    <text evidence="1">Belongs to the beta type-B retroviral polymerase family. HERV class-II K(HML-2) pol subfamily.</text>
</comment>
<dbReference type="Pfam" id="PF17919">
    <property type="entry name" value="RT_RNaseH_2"/>
    <property type="match status" value="1"/>
</dbReference>
<dbReference type="FunFam" id="3.10.20.370:FF:000001">
    <property type="entry name" value="Retrovirus-related Pol polyprotein from transposon 17.6-like protein"/>
    <property type="match status" value="1"/>
</dbReference>
<name>A0A8P4GDT1_DICLA</name>
<dbReference type="SUPFAM" id="SSF56672">
    <property type="entry name" value="DNA/RNA polymerases"/>
    <property type="match status" value="1"/>
</dbReference>
<dbReference type="Gene3D" id="1.10.340.70">
    <property type="match status" value="1"/>
</dbReference>
<feature type="compositionally biased region" description="Basic and acidic residues" evidence="4">
    <location>
        <begin position="1285"/>
        <end position="1296"/>
    </location>
</feature>
<evidence type="ECO:0000256" key="1">
    <source>
        <dbReference type="ARBA" id="ARBA00010879"/>
    </source>
</evidence>
<feature type="region of interest" description="Disordered" evidence="4">
    <location>
        <begin position="1153"/>
        <end position="1296"/>
    </location>
</feature>
<dbReference type="InterPro" id="IPR041577">
    <property type="entry name" value="RT_RNaseH_2"/>
</dbReference>
<sequence>MVEQPQSSALPGGVFVECCLVTLPHRRPHKLSLWMRNENEHDVTLPSNCVIAELHTPEEIHDNLPDSNKPADPVKCCAGIPKPAEEPNQSSFTIDFGDSPLSKEWKDRVTCSLHEYCDVFACNETDFGHATKVKHHINLKDDRPFKQRPRPIHPNDYEAVRKHLRTLLDAGVIRESESPYASPIVVVRKKNGEVRLCIDYRKLNSLTIRDAYALPNLEEAFSVLAGSKWFSVMDLKSGYYQIEMEECDKPKTAFVCPLGFYEFNRMPQGITNAPSTFQRLMERVMGSINLKEVLVFLDDIIVFSSTLEEHEIRLKHILQRLRENGLKLSPKKCHFFQSSVRYLGHIVSSRGVETDPDKVSALRTWPTPQTLGELKSFLGFAGYYRRFVCDYSKIVKPLNDLTGGYPPYRKGPRTPSPGGYFNPKEPFNERWTPECQRAFDMIIEKLTCAPVLGFADPKLQYVLHTDASTSGLGAALYQEQEGEMRVIAYASRGLSSSEKRYPAHKLEFLALKWSIVEKFHDYLYGNTFTVITDNNPLTYVLKSAKLDAASYRWLAALSTFDFNIKYRAGKSNQDADGLSRRPHDSSADDPASLEEKERIKRFTSHHLSSSSDQQDLPVDAVAVLCQHRLLAEADNDLPSITLVESLAIHPDAIPDSYENDDVLGCSTIPTYDPEELQQHQRSDPIIGQVVQILEGGDEANLVPDSPELKLMLKGRKRLEMRNGLLYRTRQSGDDVTYQFVAPKSLRASILKSLHEDMGHMGLDRTLDLVRTRFYWPKMAADVEKKIKSCGRCVRRKTQPGRSAPLVNIHTTRPMELVCIDYLSLEPDSHNTKDILVITDHFTKYAVAIPTKDQKATTVAKTLWEQFFVHYGFPERLLSDQGRDFESQLIKELCALAGITKVRTTPYHPRGNPVERFNRTLLGMLGTLRDKEKSHWRDFVKPLTHAYNCTKNDVTGFSPYELMFGRQPRLPVDIAFCLPVKDGSPKSHSQYVKHLKARLEESYQIATRNSQKVADRNKRRFDKAVRESTLEEGDLVLVKNLRFRSKHKLADKWESTMYKVLEKMGDLPVYKVQSISGDGPIRTLHRDLLLACGDLSEEEETEPVKSKVCRPRTRQSPPEPLEELSESEDDLLIYPAQSSFAPEERFNQVCEIPRWKQPNENPEGEGSLTRPSGSLTSQPQDGPDDSNLPAEPVGTPPELVEGEEAEVMVEQSLAGEDNTRTDMTNKLDVTNETDMANGNELDTETDVEKNPVEVLQGPEPNHTQASETSDKEKESESETGRNPPESTRRSERLRQPPDRFHYIQLGKPLISFAQSILHSFNQALDTIYYDNPHMNERLAHEGTHVDSRGEGVTHMVTKPIYVV</sequence>
<dbReference type="InterPro" id="IPR043502">
    <property type="entry name" value="DNA/RNA_pol_sf"/>
</dbReference>
<proteinExistence type="inferred from homology"/>
<dbReference type="InterPro" id="IPR000477">
    <property type="entry name" value="RT_dom"/>
</dbReference>
<evidence type="ECO:0000256" key="2">
    <source>
        <dbReference type="ARBA" id="ARBA00012180"/>
    </source>
</evidence>
<feature type="domain" description="Integrase catalytic" evidence="6">
    <location>
        <begin position="809"/>
        <end position="966"/>
    </location>
</feature>
<dbReference type="PROSITE" id="PS50878">
    <property type="entry name" value="RT_POL"/>
    <property type="match status" value="1"/>
</dbReference>
<evidence type="ECO:0000256" key="3">
    <source>
        <dbReference type="ARBA" id="ARBA00039658"/>
    </source>
</evidence>
<dbReference type="InterPro" id="IPR036397">
    <property type="entry name" value="RNaseH_sf"/>
</dbReference>
<evidence type="ECO:0000256" key="4">
    <source>
        <dbReference type="SAM" id="MobiDB-lite"/>
    </source>
</evidence>
<dbReference type="Gene3D" id="3.10.10.10">
    <property type="entry name" value="HIV Type 1 Reverse Transcriptase, subunit A, domain 1"/>
    <property type="match status" value="1"/>
</dbReference>
<dbReference type="CDD" id="cd01647">
    <property type="entry name" value="RT_LTR"/>
    <property type="match status" value="1"/>
</dbReference>
<dbReference type="PANTHER" id="PTHR37984">
    <property type="entry name" value="PROTEIN CBG26694"/>
    <property type="match status" value="1"/>
</dbReference>
<feature type="compositionally biased region" description="Basic and acidic residues" evidence="4">
    <location>
        <begin position="1267"/>
        <end position="1278"/>
    </location>
</feature>
<dbReference type="SUPFAM" id="SSF53098">
    <property type="entry name" value="Ribonuclease H-like"/>
    <property type="match status" value="1"/>
</dbReference>
<dbReference type="EC" id="3.1.26.4" evidence="2"/>
<dbReference type="GO" id="GO:0015074">
    <property type="term" value="P:DNA integration"/>
    <property type="evidence" value="ECO:0007669"/>
    <property type="project" value="InterPro"/>
</dbReference>
<dbReference type="InterPro" id="IPR050951">
    <property type="entry name" value="Retrovirus_Pol_polyprotein"/>
</dbReference>
<dbReference type="PANTHER" id="PTHR37984:SF15">
    <property type="entry name" value="INTEGRASE CATALYTIC DOMAIN-CONTAINING PROTEIN"/>
    <property type="match status" value="1"/>
</dbReference>
<dbReference type="InterPro" id="IPR043128">
    <property type="entry name" value="Rev_trsase/Diguanyl_cyclase"/>
</dbReference>
<evidence type="ECO:0000259" key="6">
    <source>
        <dbReference type="PROSITE" id="PS50994"/>
    </source>
</evidence>
<dbReference type="InterPro" id="IPR012337">
    <property type="entry name" value="RNaseH-like_sf"/>
</dbReference>
<feature type="compositionally biased region" description="Polar residues" evidence="4">
    <location>
        <begin position="1225"/>
        <end position="1235"/>
    </location>
</feature>
<reference evidence="7" key="1">
    <citation type="submission" date="2025-05" db="UniProtKB">
        <authorList>
            <consortium name="Ensembl"/>
        </authorList>
    </citation>
    <scope>IDENTIFICATION</scope>
</reference>
<dbReference type="FunFam" id="1.10.340.70:FF:000001">
    <property type="entry name" value="Retrovirus-related Pol polyprotein from transposon gypsy-like Protein"/>
    <property type="match status" value="1"/>
</dbReference>
<dbReference type="Gene3D" id="3.10.20.370">
    <property type="match status" value="1"/>
</dbReference>
<dbReference type="FunFam" id="3.30.420.10:FF:000269">
    <property type="entry name" value="Uncharacterized protein"/>
    <property type="match status" value="1"/>
</dbReference>
<dbReference type="Ensembl" id="ENSDLAT00005078152.1">
    <property type="protein sequence ID" value="ENSDLAP00005071812.1"/>
    <property type="gene ID" value="ENSDLAG00005035089.1"/>
</dbReference>
<dbReference type="FunFam" id="3.10.10.10:FF:000004">
    <property type="entry name" value="Uncharacterized protein"/>
    <property type="match status" value="1"/>
</dbReference>
<dbReference type="Pfam" id="PF00665">
    <property type="entry name" value="rve"/>
    <property type="match status" value="1"/>
</dbReference>
<accession>A0A8P4GDT1</accession>
<protein>
    <recommendedName>
        <fullName evidence="3">Gypsy retrotransposon integrase-like protein 1</fullName>
        <ecNumber evidence="2">3.1.26.4</ecNumber>
    </recommendedName>
</protein>
<dbReference type="GO" id="GO:0003676">
    <property type="term" value="F:nucleic acid binding"/>
    <property type="evidence" value="ECO:0007669"/>
    <property type="project" value="InterPro"/>
</dbReference>
<feature type="region of interest" description="Disordered" evidence="4">
    <location>
        <begin position="572"/>
        <end position="593"/>
    </location>
</feature>
<evidence type="ECO:0000313" key="7">
    <source>
        <dbReference type="Ensembl" id="ENSDLAP00005071812.1"/>
    </source>
</evidence>
<dbReference type="Ensembl" id="ENSDLAT00005081307.1">
    <property type="protein sequence ID" value="ENSDLAP00005066777.1"/>
    <property type="gene ID" value="ENSDLAG00005035089.1"/>
</dbReference>
<feature type="compositionally biased region" description="Polar residues" evidence="4">
    <location>
        <begin position="1168"/>
        <end position="1179"/>
    </location>
</feature>
<dbReference type="FunFam" id="3.30.70.270:FF:000020">
    <property type="entry name" value="Transposon Tf2-6 polyprotein-like Protein"/>
    <property type="match status" value="1"/>
</dbReference>
<dbReference type="GeneTree" id="ENSGT01100000263500"/>
<dbReference type="InterPro" id="IPR041588">
    <property type="entry name" value="Integrase_H2C2"/>
</dbReference>
<dbReference type="Pfam" id="PF17921">
    <property type="entry name" value="Integrase_H2C2"/>
    <property type="match status" value="1"/>
</dbReference>
<feature type="compositionally biased region" description="Basic and acidic residues" evidence="4">
    <location>
        <begin position="577"/>
        <end position="586"/>
    </location>
</feature>